<feature type="compositionally biased region" description="Polar residues" evidence="1">
    <location>
        <begin position="51"/>
        <end position="77"/>
    </location>
</feature>
<dbReference type="AlphaFoldDB" id="A0AAW0QUW1"/>
<feature type="compositionally biased region" description="Polar residues" evidence="1">
    <location>
        <begin position="181"/>
        <end position="199"/>
    </location>
</feature>
<feature type="compositionally biased region" description="Polar residues" evidence="1">
    <location>
        <begin position="491"/>
        <end position="502"/>
    </location>
</feature>
<feature type="compositionally biased region" description="Basic and acidic residues" evidence="1">
    <location>
        <begin position="243"/>
        <end position="253"/>
    </location>
</feature>
<feature type="compositionally biased region" description="Basic and acidic residues" evidence="1">
    <location>
        <begin position="31"/>
        <end position="48"/>
    </location>
</feature>
<feature type="compositionally biased region" description="Basic and acidic residues" evidence="1">
    <location>
        <begin position="168"/>
        <end position="179"/>
    </location>
</feature>
<evidence type="ECO:0000313" key="2">
    <source>
        <dbReference type="EMBL" id="KAK8113746.1"/>
    </source>
</evidence>
<feature type="compositionally biased region" description="Basic and acidic residues" evidence="1">
    <location>
        <begin position="600"/>
        <end position="617"/>
    </location>
</feature>
<feature type="compositionally biased region" description="Polar residues" evidence="1">
    <location>
        <begin position="443"/>
        <end position="467"/>
    </location>
</feature>
<feature type="compositionally biased region" description="Polar residues" evidence="1">
    <location>
        <begin position="255"/>
        <end position="265"/>
    </location>
</feature>
<dbReference type="Proteomes" id="UP001392437">
    <property type="component" value="Unassembled WGS sequence"/>
</dbReference>
<feature type="compositionally biased region" description="Polar residues" evidence="1">
    <location>
        <begin position="583"/>
        <end position="596"/>
    </location>
</feature>
<keyword evidence="3" id="KW-1185">Reference proteome</keyword>
<dbReference type="EMBL" id="JAQQWP010000006">
    <property type="protein sequence ID" value="KAK8113746.1"/>
    <property type="molecule type" value="Genomic_DNA"/>
</dbReference>
<evidence type="ECO:0000256" key="1">
    <source>
        <dbReference type="SAM" id="MobiDB-lite"/>
    </source>
</evidence>
<protein>
    <submittedName>
        <fullName evidence="2">Uncharacterized protein</fullName>
    </submittedName>
</protein>
<feature type="compositionally biased region" description="Basic residues" evidence="1">
    <location>
        <begin position="142"/>
        <end position="167"/>
    </location>
</feature>
<sequence length="845" mass="92312">MSSGLRMKTMLEPDGLLRSQATAPGYSSRASTEDGDRPSVVGLDHDDGPGSQASVWHNNDVSSPRSALSKPSASENNGKLPASQALQEQDSSDIQEDLVGSQEIVFSDGLDEETEDSPKSFGEEEYTPSLKLTSTCSQVPKKLQRRISTHRKNPVRARNIHISKNRVHLVEKEGNRGQDIEQGTQADKSNSARGKSQKSAPPRPAGTRSFEYSPNVSPGIQMKQREVDQDTRPLPFKRRIAKKPFELGDKESWSKPPSKTPSAALSLTKAMVDPFEIEGSPEPGFEQDPPAGPSYKRPNPRKKLSSAAKSTQTRNAAKRSGSDAEKSQKGKPAFAGTQKEPSDDYMDDDRPTVVVGASITKPNSKKRRSSPQGYGSRSTKLNGLMTDFPDKDGRGAPAHVGSKDNKNSKQGSQVPLIDISSDPPSIYELDEDLQQPPRKKTKTGATSSYKVQLTSPSQIIDTSNPGSDDSAGGHDGIVVQQKQPLARKGGNTVSNTSIQSISKAEDMVSSDPFTGPYNSENQGILTRVASQNTALGSPPWEASETAVVQPNLHNSDDVAVNNSNPWDIQSTAPRPKQKLASCPQPTSVQETYQYHANPQEPRRQQHRSDSFVRDTQARHPQPRPGQYLPSRCNAKTQEYGRMFAPLQTFRRENLKGQISTVSMPPRGDSPGSNDAPAGPMPPGIPTQAGYQSKQDHHIHEDNADDLQARHSKGSQRTRSGNLVEEASQGIATMLHEIVETIHRQLAPKGELVDSVVQEYDCASKKITATLLKRQQDEFKPTASKFLEKFQDVSKTVARSAQGIDEGTKAAMRKVEAFAKTHQKRKRHMREVQQAIRGIPASSFRG</sequence>
<gene>
    <name evidence="2" type="ORF">PG999_005815</name>
</gene>
<feature type="region of interest" description="Disordered" evidence="1">
    <location>
        <begin position="1"/>
        <end position="631"/>
    </location>
</feature>
<comment type="caution">
    <text evidence="2">The sequence shown here is derived from an EMBL/GenBank/DDBJ whole genome shotgun (WGS) entry which is preliminary data.</text>
</comment>
<feature type="region of interest" description="Disordered" evidence="1">
    <location>
        <begin position="820"/>
        <end position="845"/>
    </location>
</feature>
<feature type="compositionally biased region" description="Polar residues" evidence="1">
    <location>
        <begin position="516"/>
        <end position="535"/>
    </location>
</feature>
<name>A0AAW0QUW1_9PEZI</name>
<reference evidence="2 3" key="1">
    <citation type="submission" date="2023-01" db="EMBL/GenBank/DDBJ databases">
        <title>Analysis of 21 Apiospora genomes using comparative genomics revels a genus with tremendous synthesis potential of carbohydrate active enzymes and secondary metabolites.</title>
        <authorList>
            <person name="Sorensen T."/>
        </authorList>
    </citation>
    <scope>NUCLEOTIDE SEQUENCE [LARGE SCALE GENOMIC DNA]</scope>
    <source>
        <strain evidence="2 3">CBS 117206</strain>
    </source>
</reference>
<organism evidence="2 3">
    <name type="scientific">Apiospora kogelbergensis</name>
    <dbReference type="NCBI Taxonomy" id="1337665"/>
    <lineage>
        <taxon>Eukaryota</taxon>
        <taxon>Fungi</taxon>
        <taxon>Dikarya</taxon>
        <taxon>Ascomycota</taxon>
        <taxon>Pezizomycotina</taxon>
        <taxon>Sordariomycetes</taxon>
        <taxon>Xylariomycetidae</taxon>
        <taxon>Amphisphaeriales</taxon>
        <taxon>Apiosporaceae</taxon>
        <taxon>Apiospora</taxon>
    </lineage>
</organism>
<feature type="compositionally biased region" description="Polar residues" evidence="1">
    <location>
        <begin position="370"/>
        <end position="381"/>
    </location>
</feature>
<feature type="region of interest" description="Disordered" evidence="1">
    <location>
        <begin position="657"/>
        <end position="696"/>
    </location>
</feature>
<proteinExistence type="predicted"/>
<accession>A0AAW0QUW1</accession>
<feature type="compositionally biased region" description="Polar residues" evidence="1">
    <location>
        <begin position="560"/>
        <end position="572"/>
    </location>
</feature>
<evidence type="ECO:0000313" key="3">
    <source>
        <dbReference type="Proteomes" id="UP001392437"/>
    </source>
</evidence>